<dbReference type="EMBL" id="FMSV02000556">
    <property type="protein sequence ID" value="SEH08699.1"/>
    <property type="molecule type" value="Genomic_DNA"/>
</dbReference>
<dbReference type="Gene3D" id="1.25.40.10">
    <property type="entry name" value="Tetratricopeptide repeat domain"/>
    <property type="match status" value="1"/>
</dbReference>
<dbReference type="SMART" id="SM00671">
    <property type="entry name" value="SEL1"/>
    <property type="match status" value="4"/>
</dbReference>
<dbReference type="InterPro" id="IPR011990">
    <property type="entry name" value="TPR-like_helical_dom_sf"/>
</dbReference>
<gene>
    <name evidence="1" type="primary">podJ_5</name>
    <name evidence="1" type="ORF">MBHS_04591</name>
</gene>
<dbReference type="PANTHER" id="PTHR11102:SF160">
    <property type="entry name" value="ERAD-ASSOCIATED E3 UBIQUITIN-PROTEIN LIGASE COMPONENT HRD3"/>
    <property type="match status" value="1"/>
</dbReference>
<dbReference type="OrthoDB" id="8561742at2"/>
<dbReference type="Proteomes" id="UP000236724">
    <property type="component" value="Unassembled WGS sequence"/>
</dbReference>
<protein>
    <submittedName>
        <fullName evidence="1">Localization factor PodJL</fullName>
    </submittedName>
</protein>
<evidence type="ECO:0000313" key="2">
    <source>
        <dbReference type="Proteomes" id="UP000236724"/>
    </source>
</evidence>
<dbReference type="PANTHER" id="PTHR11102">
    <property type="entry name" value="SEL-1-LIKE PROTEIN"/>
    <property type="match status" value="1"/>
</dbReference>
<keyword evidence="2" id="KW-1185">Reference proteome</keyword>
<accession>A0A1H6FH65</accession>
<evidence type="ECO:0000313" key="1">
    <source>
        <dbReference type="EMBL" id="SEH08699.1"/>
    </source>
</evidence>
<name>A0A1H6FH65_9GAMM</name>
<proteinExistence type="predicted"/>
<dbReference type="RefSeq" id="WP_103922217.1">
    <property type="nucleotide sequence ID" value="NZ_FMSV02000556.1"/>
</dbReference>
<dbReference type="SUPFAM" id="SSF81901">
    <property type="entry name" value="HCP-like"/>
    <property type="match status" value="1"/>
</dbReference>
<dbReference type="InterPro" id="IPR006597">
    <property type="entry name" value="Sel1-like"/>
</dbReference>
<dbReference type="InterPro" id="IPR050767">
    <property type="entry name" value="Sel1_AlgK"/>
</dbReference>
<dbReference type="AlphaFoldDB" id="A0A1H6FH65"/>
<reference evidence="1 2" key="1">
    <citation type="submission" date="2016-10" db="EMBL/GenBank/DDBJ databases">
        <authorList>
            <person name="de Groot N.N."/>
        </authorList>
    </citation>
    <scope>NUCLEOTIDE SEQUENCE [LARGE SCALE GENOMIC DNA]</scope>
    <source>
        <strain evidence="1">MBHS1</strain>
    </source>
</reference>
<dbReference type="Pfam" id="PF08238">
    <property type="entry name" value="Sel1"/>
    <property type="match status" value="4"/>
</dbReference>
<organism evidence="1 2">
    <name type="scientific">Candidatus Venteria ishoeyi</name>
    <dbReference type="NCBI Taxonomy" id="1899563"/>
    <lineage>
        <taxon>Bacteria</taxon>
        <taxon>Pseudomonadati</taxon>
        <taxon>Pseudomonadota</taxon>
        <taxon>Gammaproteobacteria</taxon>
        <taxon>Thiotrichales</taxon>
        <taxon>Thiotrichaceae</taxon>
        <taxon>Venteria</taxon>
    </lineage>
</organism>
<sequence length="206" mass="23052">MTSEDKISLDNLGGKKYQAVIATLKQAAQQGHPEAQYRLALLYSRKNEQLPLDYAQAAKWFQKAAEQQHAEAQSRMGWLCANGLGLKQNDEQAGKWYLKAAKQGLAKDQYLAGSMYQRGLYGVSKNLEKMLYWYQLSANQHFAPAQFILGKLLAEGTEIPQDQALAFQWLSLAAAHGSENGEALLAQLMQQAGAEQISRWKQAMMR</sequence>